<feature type="compositionally biased region" description="Basic and acidic residues" evidence="1">
    <location>
        <begin position="35"/>
        <end position="64"/>
    </location>
</feature>
<keyword evidence="3" id="KW-1185">Reference proteome</keyword>
<gene>
    <name evidence="2" type="ORF">GEV33_007449</name>
</gene>
<feature type="region of interest" description="Disordered" evidence="1">
    <location>
        <begin position="1"/>
        <end position="23"/>
    </location>
</feature>
<proteinExistence type="predicted"/>
<name>A0A8J6HJA0_TENMO</name>
<evidence type="ECO:0000313" key="2">
    <source>
        <dbReference type="EMBL" id="KAH0815342.1"/>
    </source>
</evidence>
<sequence length="85" mass="10575">MLKRKEKEHGEEREKNGYASEEVERLKAEERWMNWELSERDKDTNKQQRREKIKESRYRREMYDRGNSGVPEERKRKKSEGEIQM</sequence>
<dbReference type="EMBL" id="JABDTM020023213">
    <property type="protein sequence ID" value="KAH0815342.1"/>
    <property type="molecule type" value="Genomic_DNA"/>
</dbReference>
<reference evidence="2" key="2">
    <citation type="submission" date="2021-08" db="EMBL/GenBank/DDBJ databases">
        <authorList>
            <person name="Eriksson T."/>
        </authorList>
    </citation>
    <scope>NUCLEOTIDE SEQUENCE</scope>
    <source>
        <strain evidence="2">Stoneville</strain>
        <tissue evidence="2">Whole head</tissue>
    </source>
</reference>
<protein>
    <submittedName>
        <fullName evidence="2">Uncharacterized protein</fullName>
    </submittedName>
</protein>
<evidence type="ECO:0000313" key="3">
    <source>
        <dbReference type="Proteomes" id="UP000719412"/>
    </source>
</evidence>
<comment type="caution">
    <text evidence="2">The sequence shown here is derived from an EMBL/GenBank/DDBJ whole genome shotgun (WGS) entry which is preliminary data.</text>
</comment>
<reference evidence="2" key="1">
    <citation type="journal article" date="2020" name="J Insects Food Feed">
        <title>The yellow mealworm (Tenebrio molitor) genome: a resource for the emerging insects as food and feed industry.</title>
        <authorList>
            <person name="Eriksson T."/>
            <person name="Andere A."/>
            <person name="Kelstrup H."/>
            <person name="Emery V."/>
            <person name="Picard C."/>
        </authorList>
    </citation>
    <scope>NUCLEOTIDE SEQUENCE</scope>
    <source>
        <strain evidence="2">Stoneville</strain>
        <tissue evidence="2">Whole head</tissue>
    </source>
</reference>
<organism evidence="2 3">
    <name type="scientific">Tenebrio molitor</name>
    <name type="common">Yellow mealworm beetle</name>
    <dbReference type="NCBI Taxonomy" id="7067"/>
    <lineage>
        <taxon>Eukaryota</taxon>
        <taxon>Metazoa</taxon>
        <taxon>Ecdysozoa</taxon>
        <taxon>Arthropoda</taxon>
        <taxon>Hexapoda</taxon>
        <taxon>Insecta</taxon>
        <taxon>Pterygota</taxon>
        <taxon>Neoptera</taxon>
        <taxon>Endopterygota</taxon>
        <taxon>Coleoptera</taxon>
        <taxon>Polyphaga</taxon>
        <taxon>Cucujiformia</taxon>
        <taxon>Tenebrionidae</taxon>
        <taxon>Tenebrio</taxon>
    </lineage>
</organism>
<evidence type="ECO:0000256" key="1">
    <source>
        <dbReference type="SAM" id="MobiDB-lite"/>
    </source>
</evidence>
<dbReference type="AlphaFoldDB" id="A0A8J6HJA0"/>
<dbReference type="Proteomes" id="UP000719412">
    <property type="component" value="Unassembled WGS sequence"/>
</dbReference>
<feature type="region of interest" description="Disordered" evidence="1">
    <location>
        <begin position="35"/>
        <end position="85"/>
    </location>
</feature>
<accession>A0A8J6HJA0</accession>